<evidence type="ECO:0000313" key="2">
    <source>
        <dbReference type="EMBL" id="PUE66491.1"/>
    </source>
</evidence>
<dbReference type="AlphaFoldDB" id="A0A363D596"/>
<feature type="compositionally biased region" description="Low complexity" evidence="1">
    <location>
        <begin position="449"/>
        <end position="464"/>
    </location>
</feature>
<comment type="caution">
    <text evidence="2">The sequence shown here is derived from an EMBL/GenBank/DDBJ whole genome shotgun (WGS) entry which is preliminary data.</text>
</comment>
<reference evidence="2 3" key="1">
    <citation type="submission" date="2017-02" db="EMBL/GenBank/DDBJ databases">
        <title>Arcobacter caeni sp. nov, a new Arcobacter species isolated from reclaimed water.</title>
        <authorList>
            <person name="Figueras M.J."/>
            <person name="Perez-Cataluna A."/>
            <person name="Salas-Masso N."/>
        </authorList>
    </citation>
    <scope>NUCLEOTIDE SEQUENCE [LARGE SCALE GENOMIC DNA]</scope>
    <source>
        <strain evidence="2 3">RW17-10</strain>
    </source>
</reference>
<accession>A0A363D596</accession>
<dbReference type="OrthoDB" id="5346536at2"/>
<dbReference type="RefSeq" id="WP_108557603.1">
    <property type="nucleotide sequence ID" value="NZ_MUXE01000001.1"/>
</dbReference>
<sequence>MKRNILIIVVFLAIIAAALFAYQNKINNEINSKIEEFNNNGFIVKHEQSTNYIDTSAKGELEIANPDKVASWLLSNINDEELKKAIEEQYIFLAPNDKELFFSGVKFDYDFVFENFTNKLYSNIYLTQLSKIAMNNLTQEIDKPSSKWLLDLLKDKKLQVSINEKKEYKVADIDTIIPDENIIITIRGFQGDGKNLAINSFKISDMNMENRALLLINEIAINYEKNENKESSKTLIKSIEFQEKDSIFNIKNLLINSSYEKDEININTKSDLSFEELTTKNFNFESVNLKNTSLSFNINNLPIKKLDEIGLYIKDKRYEEYLKSLAQSGLEIQSSGNASNYLVNEQRILDTLKFNLSFKLNKNMVENEPKDITDIFEDVKLTVDLDALTAQNLKGFLDLKQNSNISFIDIDNNLKRFEVLLKEDGLYVNNQKVLEKNELALPSEDNAFQENENSESTENNQNTSDDLTIKKVSQKSLTYNYKLLDDNLLELNIKYSPSLKVVSSGGISVSFPQFTDSSRIIKNTTTSFEQINFYEAGSQIWNSDLQQNVASTYLLAEGWDSHWTDKKDKEITFIIDVKDLETLEIYLRAGALNEVDTSEKLSEIVPQTGETDQQSYPIEILDIPIFRVR</sequence>
<evidence type="ECO:0000313" key="3">
    <source>
        <dbReference type="Proteomes" id="UP000251135"/>
    </source>
</evidence>
<proteinExistence type="predicted"/>
<gene>
    <name evidence="2" type="ORF">B0174_00105</name>
</gene>
<name>A0A363D596_9BACT</name>
<dbReference type="Proteomes" id="UP000251135">
    <property type="component" value="Unassembled WGS sequence"/>
</dbReference>
<keyword evidence="3" id="KW-1185">Reference proteome</keyword>
<protein>
    <submittedName>
        <fullName evidence="2">Uncharacterized protein</fullName>
    </submittedName>
</protein>
<dbReference type="EMBL" id="MUXE01000001">
    <property type="protein sequence ID" value="PUE66491.1"/>
    <property type="molecule type" value="Genomic_DNA"/>
</dbReference>
<evidence type="ECO:0000256" key="1">
    <source>
        <dbReference type="SAM" id="MobiDB-lite"/>
    </source>
</evidence>
<feature type="region of interest" description="Disordered" evidence="1">
    <location>
        <begin position="448"/>
        <end position="467"/>
    </location>
</feature>
<organism evidence="2 3">
    <name type="scientific">Arcobacter caeni</name>
    <dbReference type="NCBI Taxonomy" id="1912877"/>
    <lineage>
        <taxon>Bacteria</taxon>
        <taxon>Pseudomonadati</taxon>
        <taxon>Campylobacterota</taxon>
        <taxon>Epsilonproteobacteria</taxon>
        <taxon>Campylobacterales</taxon>
        <taxon>Arcobacteraceae</taxon>
        <taxon>Arcobacter</taxon>
    </lineage>
</organism>